<feature type="compositionally biased region" description="Basic residues" evidence="1">
    <location>
        <begin position="730"/>
        <end position="739"/>
    </location>
</feature>
<dbReference type="InParanoid" id="G0MW47"/>
<dbReference type="AlphaFoldDB" id="G0MW47"/>
<dbReference type="STRING" id="135651.G0MW47"/>
<feature type="compositionally biased region" description="Polar residues" evidence="1">
    <location>
        <begin position="523"/>
        <end position="536"/>
    </location>
</feature>
<name>G0MW47_CAEBE</name>
<feature type="compositionally biased region" description="Low complexity" evidence="1">
    <location>
        <begin position="640"/>
        <end position="661"/>
    </location>
</feature>
<feature type="compositionally biased region" description="Polar residues" evidence="1">
    <location>
        <begin position="566"/>
        <end position="577"/>
    </location>
</feature>
<reference evidence="3" key="1">
    <citation type="submission" date="2011-07" db="EMBL/GenBank/DDBJ databases">
        <authorList>
            <consortium name="Caenorhabditis brenneri Sequencing and Analysis Consortium"/>
            <person name="Wilson R.K."/>
        </authorList>
    </citation>
    <scope>NUCLEOTIDE SEQUENCE [LARGE SCALE GENOMIC DNA]</scope>
    <source>
        <strain evidence="3">PB2801</strain>
    </source>
</reference>
<accession>G0MW47</accession>
<feature type="compositionally biased region" description="Low complexity" evidence="1">
    <location>
        <begin position="436"/>
        <end position="446"/>
    </location>
</feature>
<organism evidence="3">
    <name type="scientific">Caenorhabditis brenneri</name>
    <name type="common">Nematode worm</name>
    <dbReference type="NCBI Taxonomy" id="135651"/>
    <lineage>
        <taxon>Eukaryota</taxon>
        <taxon>Metazoa</taxon>
        <taxon>Ecdysozoa</taxon>
        <taxon>Nematoda</taxon>
        <taxon>Chromadorea</taxon>
        <taxon>Rhabditida</taxon>
        <taxon>Rhabditina</taxon>
        <taxon>Rhabditomorpha</taxon>
        <taxon>Rhabditoidea</taxon>
        <taxon>Rhabditidae</taxon>
        <taxon>Peloderinae</taxon>
        <taxon>Caenorhabditis</taxon>
    </lineage>
</organism>
<feature type="compositionally biased region" description="Low complexity" evidence="1">
    <location>
        <begin position="465"/>
        <end position="522"/>
    </location>
</feature>
<dbReference type="EMBL" id="GL379816">
    <property type="protein sequence ID" value="EGT45877.1"/>
    <property type="molecule type" value="Genomic_DNA"/>
</dbReference>
<proteinExistence type="predicted"/>
<evidence type="ECO:0000313" key="3">
    <source>
        <dbReference type="Proteomes" id="UP000008068"/>
    </source>
</evidence>
<feature type="compositionally biased region" description="Polar residues" evidence="1">
    <location>
        <begin position="344"/>
        <end position="359"/>
    </location>
</feature>
<dbReference type="OrthoDB" id="5854387at2759"/>
<dbReference type="eggNOG" id="KOG4124">
    <property type="taxonomic scope" value="Eukaryota"/>
</dbReference>
<gene>
    <name evidence="2" type="ORF">CAEBREN_05275</name>
</gene>
<keyword evidence="3" id="KW-1185">Reference proteome</keyword>
<feature type="region of interest" description="Disordered" evidence="1">
    <location>
        <begin position="436"/>
        <end position="800"/>
    </location>
</feature>
<feature type="compositionally biased region" description="Low complexity" evidence="1">
    <location>
        <begin position="554"/>
        <end position="565"/>
    </location>
</feature>
<feature type="compositionally biased region" description="Basic and acidic residues" evidence="1">
    <location>
        <begin position="740"/>
        <end position="782"/>
    </location>
</feature>
<feature type="compositionally biased region" description="Polar residues" evidence="1">
    <location>
        <begin position="584"/>
        <end position="609"/>
    </location>
</feature>
<evidence type="ECO:0000313" key="2">
    <source>
        <dbReference type="EMBL" id="EGT45877.1"/>
    </source>
</evidence>
<dbReference type="Proteomes" id="UP000008068">
    <property type="component" value="Unassembled WGS sequence"/>
</dbReference>
<feature type="compositionally biased region" description="Basic residues" evidence="1">
    <location>
        <begin position="323"/>
        <end position="334"/>
    </location>
</feature>
<dbReference type="OMA" id="PTDWHTV"/>
<dbReference type="HOGENOM" id="CLU_279300_0_0_1"/>
<feature type="region of interest" description="Disordered" evidence="1">
    <location>
        <begin position="296"/>
        <end position="387"/>
    </location>
</feature>
<dbReference type="FunCoup" id="G0MW47">
    <property type="interactions" value="1752"/>
</dbReference>
<evidence type="ECO:0000256" key="1">
    <source>
        <dbReference type="SAM" id="MobiDB-lite"/>
    </source>
</evidence>
<feature type="compositionally biased region" description="Polar residues" evidence="1">
    <location>
        <begin position="302"/>
        <end position="317"/>
    </location>
</feature>
<protein>
    <submittedName>
        <fullName evidence="2">Uncharacterized protein</fullName>
    </submittedName>
</protein>
<feature type="compositionally biased region" description="Acidic residues" evidence="1">
    <location>
        <begin position="711"/>
        <end position="725"/>
    </location>
</feature>
<sequence length="1129" mass="124783">MFSWVTMSEMQPPSDEPSFAHYWAWVAREKVEQEVFRLMRTTPGIVDRSHVVEDVEAATKELVACRKEHLKDLLEGWEIMEKTMNKEIAVKIFNEFIAGSRTLEDFERVNFSRKYRDQQGKPRSHFPAHLNGHPMLSQMSISELHKSGVLPTTSTIYSANTAEYFEEKNTEKYYDLILGDVRVFEGVLTKHNPSPNMPPAKAIPMPYHPRMDKQDKDFLKWHQVTQPYVPAPQPLAFPPQQQQMAMPPMQHMPFVGYPPMPIQTMPPMQTMAPMQPMPTFIQVPVPMQPMAMQVPPQDGTYVGTSYQKHQTNGNSYGTERRERGSHRGGYRGKHSRVELHGRYQNGNDYNEQPTSSGRSYRTRYVDTKEEEPSTSQAEEPVMESQEEAFPALEAQVASTSLSVDVTPAEIQGTSTPVKAASVVLPTPRSFSDVVSHSVSATASTVDISEPRATVDEEEEDPGNRPSSSSAETPSGTSDSRSVTSESVATTSETATTSSTAASASSKPSTSTDAPATSAVPSSLPSTSELVVDTTEQIPPAVPQASHKTVAEIVQQSLSAAPSPSSKRVNGVNSTQASPAVKSGTAASSPAQKGSRTAQTTPRETSSQENHNTDNRKSVRSPKKPSMSYAQMLYPKLPGESSGSSKNKKQSSSSSSSTPSNSQAAQKALPTDWHTVKTGKKSAEPAAMVSPPARTPPLVRKPAPKPVPEPAASEDEEEDGTSDDPDAEKRREKRRNKRQLMKSENRQKKQQQKELARQESLARVEKMNGESKKEKEDEKKEGDEEKDPSPPPKPAFDRNDIAARRRKRLELQRKTEMESSGIPTRAPSPPIPIVAVPPVVPIVPMIPTKMGSNPMGAAIAAGQTAMSAYGLNSPFRPRASPFSFISPNGTAELPLYLPPQDGLRTSMQGAFAGALLLEDPVEDKKYIPVQLIRNVDPVVVKPEKTEIDENAEMVEKLLLFDSQEKVKELDLDPEDRSYIIKGLIDLKRMYGRVEKAGQLVSYKAGSSKVTTETEEKLLQLAVKLLSYRMDLNDADNKVCSDLGGKIATTSTQFNYTNFITALVSFADDRSRDAKEGSLRRCYEQVVVLTKVYLKRTKTLYEKVASVFDFGKIKNEEEEEEEEEDYNSLLL</sequence>